<proteinExistence type="predicted"/>
<evidence type="ECO:0000313" key="3">
    <source>
        <dbReference type="Proteomes" id="UP000192639"/>
    </source>
</evidence>
<keyword evidence="3" id="KW-1185">Reference proteome</keyword>
<dbReference type="AlphaFoldDB" id="A0A1Y1S7V0"/>
<comment type="caution">
    <text evidence="2">The sequence shown here is derived from an EMBL/GenBank/DDBJ whole genome shotgun (WGS) entry which is preliminary data.</text>
</comment>
<dbReference type="EMBL" id="LWDP01000017">
    <property type="protein sequence ID" value="ORD94538.1"/>
    <property type="molecule type" value="Genomic_DNA"/>
</dbReference>
<accession>A0A1Y1S7V0</accession>
<keyword evidence="1" id="KW-0732">Signal</keyword>
<organism evidence="2 3">
    <name type="scientific">Enterospora canceri</name>
    <dbReference type="NCBI Taxonomy" id="1081671"/>
    <lineage>
        <taxon>Eukaryota</taxon>
        <taxon>Fungi</taxon>
        <taxon>Fungi incertae sedis</taxon>
        <taxon>Microsporidia</taxon>
        <taxon>Enterocytozoonidae</taxon>
        <taxon>Enterospora</taxon>
    </lineage>
</organism>
<feature type="signal peptide" evidence="1">
    <location>
        <begin position="1"/>
        <end position="24"/>
    </location>
</feature>
<reference evidence="2 3" key="1">
    <citation type="journal article" date="2017" name="Environ. Microbiol.">
        <title>Decay of the glycolytic pathway and adaptation to intranuclear parasitism within Enterocytozoonidae microsporidia.</title>
        <authorList>
            <person name="Wiredu Boakye D."/>
            <person name="Jaroenlak P."/>
            <person name="Prachumwat A."/>
            <person name="Williams T.A."/>
            <person name="Bateman K.S."/>
            <person name="Itsathitphaisarn O."/>
            <person name="Sritunyalucksana K."/>
            <person name="Paszkiewicz K.H."/>
            <person name="Moore K.A."/>
            <person name="Stentiford G.D."/>
            <person name="Williams B.A."/>
        </authorList>
    </citation>
    <scope>NUCLEOTIDE SEQUENCE [LARGE SCALE GENOMIC DNA]</scope>
    <source>
        <strain evidence="2 3">GB1</strain>
    </source>
</reference>
<name>A0A1Y1S7V0_9MICR</name>
<feature type="chain" id="PRO_5012824407" evidence="1">
    <location>
        <begin position="25"/>
        <end position="148"/>
    </location>
</feature>
<evidence type="ECO:0000256" key="1">
    <source>
        <dbReference type="SAM" id="SignalP"/>
    </source>
</evidence>
<dbReference type="VEuPathDB" id="MicrosporidiaDB:ECANGB1_2648"/>
<evidence type="ECO:0000313" key="2">
    <source>
        <dbReference type="EMBL" id="ORD94538.1"/>
    </source>
</evidence>
<protein>
    <submittedName>
        <fullName evidence="2">Uncharacterized protein</fullName>
    </submittedName>
</protein>
<dbReference type="Proteomes" id="UP000192639">
    <property type="component" value="Unassembled WGS sequence"/>
</dbReference>
<gene>
    <name evidence="2" type="ORF">ECANGB1_2648</name>
</gene>
<sequence length="148" mass="15746">MARTRSSPFTAFLDSCAAMSLAFAVTIAMNSDADCCTSALASLDIFATSGTDAFIIFDTFARGSNLSLILNSVGLSLSLPFKLKSPPKSNNPNLPVPAPFVIENILLLFSSITPPLSCCSTSFSSKMASISSNPLFCLFKFCIKYKTT</sequence>